<feature type="compositionally biased region" description="Pro residues" evidence="1">
    <location>
        <begin position="1124"/>
        <end position="1139"/>
    </location>
</feature>
<name>A0A1M2W257_TRAPU</name>
<gene>
    <name evidence="3" type="ORF">TRAPUB_9490</name>
</gene>
<evidence type="ECO:0000313" key="4">
    <source>
        <dbReference type="Proteomes" id="UP000184267"/>
    </source>
</evidence>
<dbReference type="Proteomes" id="UP000184267">
    <property type="component" value="Unassembled WGS sequence"/>
</dbReference>
<dbReference type="EMBL" id="MNAD01000345">
    <property type="protein sequence ID" value="OJT13951.1"/>
    <property type="molecule type" value="Genomic_DNA"/>
</dbReference>
<dbReference type="Pfam" id="PF00078">
    <property type="entry name" value="RVT_1"/>
    <property type="match status" value="1"/>
</dbReference>
<organism evidence="3 4">
    <name type="scientific">Trametes pubescens</name>
    <name type="common">White-rot fungus</name>
    <dbReference type="NCBI Taxonomy" id="154538"/>
    <lineage>
        <taxon>Eukaryota</taxon>
        <taxon>Fungi</taxon>
        <taxon>Dikarya</taxon>
        <taxon>Basidiomycota</taxon>
        <taxon>Agaricomycotina</taxon>
        <taxon>Agaricomycetes</taxon>
        <taxon>Polyporales</taxon>
        <taxon>Polyporaceae</taxon>
        <taxon>Trametes</taxon>
    </lineage>
</organism>
<dbReference type="AlphaFoldDB" id="A0A1M2W257"/>
<dbReference type="PANTHER" id="PTHR33481:SF1">
    <property type="entry name" value="ENDONUCLEASE_EXONUCLEASE_PHOSPHATASE DOMAIN-CONTAINING PROTEIN-RELATED"/>
    <property type="match status" value="1"/>
</dbReference>
<comment type="caution">
    <text evidence="3">The sequence shown here is derived from an EMBL/GenBank/DDBJ whole genome shotgun (WGS) entry which is preliminary data.</text>
</comment>
<dbReference type="InterPro" id="IPR002156">
    <property type="entry name" value="RNaseH_domain"/>
</dbReference>
<dbReference type="CDD" id="cd01650">
    <property type="entry name" value="RT_nLTR_like"/>
    <property type="match status" value="1"/>
</dbReference>
<evidence type="ECO:0000256" key="1">
    <source>
        <dbReference type="SAM" id="MobiDB-lite"/>
    </source>
</evidence>
<reference evidence="3 4" key="1">
    <citation type="submission" date="2016-10" db="EMBL/GenBank/DDBJ databases">
        <title>Genome sequence of the basidiomycete white-rot fungus Trametes pubescens.</title>
        <authorList>
            <person name="Makela M.R."/>
            <person name="Granchi Z."/>
            <person name="Peng M."/>
            <person name="De Vries R.P."/>
            <person name="Grigoriev I."/>
            <person name="Riley R."/>
            <person name="Hilden K."/>
        </authorList>
    </citation>
    <scope>NUCLEOTIDE SEQUENCE [LARGE SCALE GENOMIC DNA]</scope>
    <source>
        <strain evidence="3 4">FBCC735</strain>
    </source>
</reference>
<dbReference type="OMA" id="HARNEYA"/>
<accession>A0A1M2W257</accession>
<dbReference type="Pfam" id="PF00075">
    <property type="entry name" value="RNase_H"/>
    <property type="match status" value="1"/>
</dbReference>
<feature type="domain" description="RNase H type-1" evidence="2">
    <location>
        <begin position="815"/>
        <end position="955"/>
    </location>
</feature>
<sequence length="1139" mass="127687">MALPPGIPTLEACNSKNETRPDNVFISGDCEDCVIHCQAYPSLRPPRTDHYPILTALDLAAPPSELVPGYNYARADWEALEHAMREGFEGLPPPRELRSVEEFDRVLSAVTDIFSRAVAQHIPRRKPSPYQKRWWSDNLGELRRQMNRAQRRAERHKGWPDHPAHEEARHARNEYASAVDEQKEVHWVQWLERLTQPDVWIANRYITSGGTDACRARVPTLTVDTDRGRELIADNERKSAVFFKLFYLPALSADDVHSAAPPDMVYPPPAYRFRPPTDLQIERIIRALPPDKAPGPNGIINRVYKVAAPFLVPHLGPLFRATFSLNYYPDQWKVFKTVVLRKPGKPDYCIPKAHRPIALMDSLSKILSACVAEELSYQAEHLHMLPATQFGGRPGRCTTDNLHLLVDDTKKAWRAGEVVAACFLDIKSAFPSVSPQILAHDMRLRGVPHQVTDWLLRKCTNRRTVLCFDDYTSPEHVIERGLDQGCPFSVICHHFHNAPSLEIAHEKRGERVIGFVDDTTLIARAKTLPACYEKLNDMMERAGGINDWAHPRKVEFELTKTAILALTRRREPTPGQPRRTRPLTRPTAHIAGQAVTPSTSVKHVGVILDQELRFKEHAQYALGKGSFWANQFRRLARPSKGMPARFARNLYLSVAIPRMLYAVDVWGAPSALTDPPEDSSFPRRHSRTVLKLARVQRQVAIQTLGAMRTTASDVLDAHANLLPFPLLLDRLQSRAALRLATLPPSHPLHDAVRRSAHRLVKRHRTALHNLFHIYNINPTSTEKVTPARRSPRLNSGIEIVIAPSPEDAIRSLEGDPADTKVFSDGSVLPNGGVGGAAVLEQHDRITDSLRVHLGSSHFYTIFDGENVGLTLALELAQRARRIRRLLVCVDSQSVLVALDSPFARAGHHLTDIVLLQFRRLQRRHPRARIILHWVPSHTGIPGNEAVDRQAKLAARGKPSPLATLPASLRKPIPRSVSAMKQHIATSLRADAKRIWTSSPRYARSAQLGLPLPSRKYLEMTAALPRKSVSTLTQLRTGHAPLNRHLHNIGKSDTALCPACHAAQETVLHFLVQCPLLRRQRAPLARSLPPASLTLKNLLGTTRSHDALMAFIRSSGRFKHILDAGPPPPPPPPPPRRPRR</sequence>
<dbReference type="OrthoDB" id="2717295at2759"/>
<dbReference type="PROSITE" id="PS50879">
    <property type="entry name" value="RNASE_H_1"/>
    <property type="match status" value="1"/>
</dbReference>
<proteinExistence type="predicted"/>
<keyword evidence="4" id="KW-1185">Reference proteome</keyword>
<dbReference type="CDD" id="cd09276">
    <property type="entry name" value="Rnase_HI_RT_non_LTR"/>
    <property type="match status" value="1"/>
</dbReference>
<dbReference type="GO" id="GO:0003676">
    <property type="term" value="F:nucleic acid binding"/>
    <property type="evidence" value="ECO:0007669"/>
    <property type="project" value="InterPro"/>
</dbReference>
<feature type="region of interest" description="Disordered" evidence="1">
    <location>
        <begin position="1118"/>
        <end position="1139"/>
    </location>
</feature>
<protein>
    <recommendedName>
        <fullName evidence="2">RNase H type-1 domain-containing protein</fullName>
    </recommendedName>
</protein>
<dbReference type="Gene3D" id="3.30.420.10">
    <property type="entry name" value="Ribonuclease H-like superfamily/Ribonuclease H"/>
    <property type="match status" value="1"/>
</dbReference>
<evidence type="ECO:0000259" key="2">
    <source>
        <dbReference type="PROSITE" id="PS50879"/>
    </source>
</evidence>
<dbReference type="SUPFAM" id="SSF53098">
    <property type="entry name" value="Ribonuclease H-like"/>
    <property type="match status" value="1"/>
</dbReference>
<dbReference type="InterPro" id="IPR000477">
    <property type="entry name" value="RT_dom"/>
</dbReference>
<dbReference type="InterPro" id="IPR012337">
    <property type="entry name" value="RNaseH-like_sf"/>
</dbReference>
<evidence type="ECO:0000313" key="3">
    <source>
        <dbReference type="EMBL" id="OJT13951.1"/>
    </source>
</evidence>
<dbReference type="InterPro" id="IPR036397">
    <property type="entry name" value="RNaseH_sf"/>
</dbReference>
<dbReference type="STRING" id="154538.A0A1M2W257"/>
<dbReference type="PANTHER" id="PTHR33481">
    <property type="entry name" value="REVERSE TRANSCRIPTASE"/>
    <property type="match status" value="1"/>
</dbReference>
<dbReference type="GO" id="GO:0004523">
    <property type="term" value="F:RNA-DNA hybrid ribonuclease activity"/>
    <property type="evidence" value="ECO:0007669"/>
    <property type="project" value="InterPro"/>
</dbReference>